<evidence type="ECO:0000313" key="2">
    <source>
        <dbReference type="EMBL" id="AQQ72165.1"/>
    </source>
</evidence>
<name>A0A1Q2MHH8_9BACT</name>
<feature type="transmembrane region" description="Helical" evidence="1">
    <location>
        <begin position="36"/>
        <end position="56"/>
    </location>
</feature>
<dbReference type="RefSeq" id="WP_146684385.1">
    <property type="nucleotide sequence ID" value="NZ_CP019646.1"/>
</dbReference>
<gene>
    <name evidence="2" type="ORF">SMSP2_02546</name>
</gene>
<dbReference type="Proteomes" id="UP000188181">
    <property type="component" value="Chromosome"/>
</dbReference>
<keyword evidence="1" id="KW-0472">Membrane</keyword>
<evidence type="ECO:0000313" key="3">
    <source>
        <dbReference type="Proteomes" id="UP000188181"/>
    </source>
</evidence>
<keyword evidence="1" id="KW-1133">Transmembrane helix</keyword>
<keyword evidence="3" id="KW-1185">Reference proteome</keyword>
<feature type="transmembrane region" description="Helical" evidence="1">
    <location>
        <begin position="95"/>
        <end position="112"/>
    </location>
</feature>
<feature type="transmembrane region" description="Helical" evidence="1">
    <location>
        <begin position="68"/>
        <end position="89"/>
    </location>
</feature>
<organism evidence="2 3">
    <name type="scientific">Limihaloglobus sulfuriphilus</name>
    <dbReference type="NCBI Taxonomy" id="1851148"/>
    <lineage>
        <taxon>Bacteria</taxon>
        <taxon>Pseudomonadati</taxon>
        <taxon>Planctomycetota</taxon>
        <taxon>Phycisphaerae</taxon>
        <taxon>Sedimentisphaerales</taxon>
        <taxon>Sedimentisphaeraceae</taxon>
        <taxon>Limihaloglobus</taxon>
    </lineage>
</organism>
<keyword evidence="1" id="KW-0812">Transmembrane</keyword>
<dbReference type="AlphaFoldDB" id="A0A1Q2MHH8"/>
<reference evidence="3" key="1">
    <citation type="submission" date="2017-02" db="EMBL/GenBank/DDBJ databases">
        <title>Comparative genomics and description of representatives of a novel lineage of planctomycetes thriving in anoxic sediments.</title>
        <authorList>
            <person name="Spring S."/>
            <person name="Bunk B."/>
            <person name="Sproer C."/>
        </authorList>
    </citation>
    <scope>NUCLEOTIDE SEQUENCE [LARGE SCALE GENOMIC DNA]</scope>
    <source>
        <strain evidence="3">SM-Chi-D1</strain>
    </source>
</reference>
<evidence type="ECO:0000256" key="1">
    <source>
        <dbReference type="SAM" id="Phobius"/>
    </source>
</evidence>
<sequence length="139" mass="15478">MKLKAAALILKALILLICWRASELLFEGKYSRECAAAVFIVAAAMASTTVTAAVFDKKNTQLAAMAELFINLTVRFVIVAGGVVVSFSVMELHKGVFVLWLLGLYLFMLITDSTRLYKKHRRGEVFHKDFFEIRGSNGN</sequence>
<dbReference type="KEGG" id="pbas:SMSP2_02546"/>
<dbReference type="STRING" id="1851148.SMSP2_02546"/>
<proteinExistence type="predicted"/>
<dbReference type="EMBL" id="CP019646">
    <property type="protein sequence ID" value="AQQ72165.1"/>
    <property type="molecule type" value="Genomic_DNA"/>
</dbReference>
<protein>
    <submittedName>
        <fullName evidence="2">Uncharacterized protein</fullName>
    </submittedName>
</protein>
<accession>A0A1Q2MHH8</accession>